<name>A0AAE1NJT3_9EUCA</name>
<proteinExistence type="predicted"/>
<accession>A0AAE1NJT3</accession>
<evidence type="ECO:0000313" key="1">
    <source>
        <dbReference type="EMBL" id="KAK4290497.1"/>
    </source>
</evidence>
<reference evidence="1" key="1">
    <citation type="submission" date="2023-11" db="EMBL/GenBank/DDBJ databases">
        <title>Genome assemblies of two species of porcelain crab, Petrolisthes cinctipes and Petrolisthes manimaculis (Anomura: Porcellanidae).</title>
        <authorList>
            <person name="Angst P."/>
        </authorList>
    </citation>
    <scope>NUCLEOTIDE SEQUENCE</scope>
    <source>
        <strain evidence="1">PB745_02</strain>
        <tissue evidence="1">Gill</tissue>
    </source>
</reference>
<protein>
    <submittedName>
        <fullName evidence="1">Uncharacterized protein</fullName>
    </submittedName>
</protein>
<dbReference type="Proteomes" id="UP001292094">
    <property type="component" value="Unassembled WGS sequence"/>
</dbReference>
<organism evidence="1 2">
    <name type="scientific">Petrolisthes manimaculis</name>
    <dbReference type="NCBI Taxonomy" id="1843537"/>
    <lineage>
        <taxon>Eukaryota</taxon>
        <taxon>Metazoa</taxon>
        <taxon>Ecdysozoa</taxon>
        <taxon>Arthropoda</taxon>
        <taxon>Crustacea</taxon>
        <taxon>Multicrustacea</taxon>
        <taxon>Malacostraca</taxon>
        <taxon>Eumalacostraca</taxon>
        <taxon>Eucarida</taxon>
        <taxon>Decapoda</taxon>
        <taxon>Pleocyemata</taxon>
        <taxon>Anomura</taxon>
        <taxon>Galatheoidea</taxon>
        <taxon>Porcellanidae</taxon>
        <taxon>Petrolisthes</taxon>
    </lineage>
</organism>
<evidence type="ECO:0000313" key="2">
    <source>
        <dbReference type="Proteomes" id="UP001292094"/>
    </source>
</evidence>
<keyword evidence="2" id="KW-1185">Reference proteome</keyword>
<comment type="caution">
    <text evidence="1">The sequence shown here is derived from an EMBL/GenBank/DDBJ whole genome shotgun (WGS) entry which is preliminary data.</text>
</comment>
<gene>
    <name evidence="1" type="ORF">Pmani_036605</name>
</gene>
<sequence>MSLFSTSPHLKLIPTLHYFSPSSSFTTTYYPLHLPSLHFTISNHFTILSPIIIITTITTTTTFSVITHFPPPSPPHHHYLLSSRLLLPLLLLTTTTTTFSCHHAFSSLSSSPPPPTSLLHLIQSNLRPSHLTRAHFFPPSPST</sequence>
<dbReference type="EMBL" id="JAWZYT010005460">
    <property type="protein sequence ID" value="KAK4290497.1"/>
    <property type="molecule type" value="Genomic_DNA"/>
</dbReference>
<dbReference type="AlphaFoldDB" id="A0AAE1NJT3"/>